<keyword evidence="2 4" id="KW-0012">Acyltransferase</keyword>
<keyword evidence="5" id="KW-1185">Reference proteome</keyword>
<feature type="domain" description="Phospholipid/glycerol acyltransferase" evidence="3">
    <location>
        <begin position="40"/>
        <end position="150"/>
    </location>
</feature>
<dbReference type="InterPro" id="IPR002123">
    <property type="entry name" value="Plipid/glycerol_acylTrfase"/>
</dbReference>
<gene>
    <name evidence="4" type="ORF">GCM10009810_13140</name>
</gene>
<evidence type="ECO:0000313" key="4">
    <source>
        <dbReference type="EMBL" id="GAA1754724.1"/>
    </source>
</evidence>
<evidence type="ECO:0000313" key="5">
    <source>
        <dbReference type="Proteomes" id="UP001501475"/>
    </source>
</evidence>
<evidence type="ECO:0000256" key="2">
    <source>
        <dbReference type="ARBA" id="ARBA00023315"/>
    </source>
</evidence>
<dbReference type="PANTHER" id="PTHR10434:SF11">
    <property type="entry name" value="1-ACYL-SN-GLYCEROL-3-PHOSPHATE ACYLTRANSFERASE"/>
    <property type="match status" value="1"/>
</dbReference>
<accession>A0ABN2KFD1</accession>
<dbReference type="CDD" id="cd07989">
    <property type="entry name" value="LPLAT_AGPAT-like"/>
    <property type="match status" value="1"/>
</dbReference>
<dbReference type="RefSeq" id="WP_344063835.1">
    <property type="nucleotide sequence ID" value="NZ_BAAAPN010000034.1"/>
</dbReference>
<dbReference type="PANTHER" id="PTHR10434">
    <property type="entry name" value="1-ACYL-SN-GLYCEROL-3-PHOSPHATE ACYLTRANSFERASE"/>
    <property type="match status" value="1"/>
</dbReference>
<dbReference type="GO" id="GO:0016746">
    <property type="term" value="F:acyltransferase activity"/>
    <property type="evidence" value="ECO:0007669"/>
    <property type="project" value="UniProtKB-KW"/>
</dbReference>
<proteinExistence type="predicted"/>
<dbReference type="Proteomes" id="UP001501475">
    <property type="component" value="Unassembled WGS sequence"/>
</dbReference>
<sequence length="225" mass="23861">MSGPAPWQAVWARHTGSVLFRVLYDSRAYGRENVPRRGPVILAANHLGFLDGALVLGMAPRPSHFLVWDGSFDRAVGPLLRLSGQIPLAEAHGDRTGLGQALEVLKRNGVVGIFPEGARGKGDLATANKGVAWLALQSRAAVVPTAVLGTRATGRLADSVPRPRSRLVVDFARPIIPTPPMGVPGKKRLEVAAEQIRTALATHVSAASAEHGIPLPTDIPPDLWS</sequence>
<reference evidence="4 5" key="1">
    <citation type="journal article" date="2019" name="Int. J. Syst. Evol. Microbiol.">
        <title>The Global Catalogue of Microorganisms (GCM) 10K type strain sequencing project: providing services to taxonomists for standard genome sequencing and annotation.</title>
        <authorList>
            <consortium name="The Broad Institute Genomics Platform"/>
            <consortium name="The Broad Institute Genome Sequencing Center for Infectious Disease"/>
            <person name="Wu L."/>
            <person name="Ma J."/>
        </authorList>
    </citation>
    <scope>NUCLEOTIDE SEQUENCE [LARGE SCALE GENOMIC DNA]</scope>
    <source>
        <strain evidence="4 5">JCM 15591</strain>
    </source>
</reference>
<organism evidence="4 5">
    <name type="scientific">Nostocoides vanveenii</name>
    <dbReference type="NCBI Taxonomy" id="330835"/>
    <lineage>
        <taxon>Bacteria</taxon>
        <taxon>Bacillati</taxon>
        <taxon>Actinomycetota</taxon>
        <taxon>Actinomycetes</taxon>
        <taxon>Micrococcales</taxon>
        <taxon>Intrasporangiaceae</taxon>
        <taxon>Nostocoides</taxon>
    </lineage>
</organism>
<keyword evidence="1" id="KW-0808">Transferase</keyword>
<dbReference type="EMBL" id="BAAAPN010000034">
    <property type="protein sequence ID" value="GAA1754724.1"/>
    <property type="molecule type" value="Genomic_DNA"/>
</dbReference>
<dbReference type="SUPFAM" id="SSF69593">
    <property type="entry name" value="Glycerol-3-phosphate (1)-acyltransferase"/>
    <property type="match status" value="1"/>
</dbReference>
<comment type="caution">
    <text evidence="4">The sequence shown here is derived from an EMBL/GenBank/DDBJ whole genome shotgun (WGS) entry which is preliminary data.</text>
</comment>
<dbReference type="Pfam" id="PF01553">
    <property type="entry name" value="Acyltransferase"/>
    <property type="match status" value="1"/>
</dbReference>
<dbReference type="SMART" id="SM00563">
    <property type="entry name" value="PlsC"/>
    <property type="match status" value="1"/>
</dbReference>
<name>A0ABN2KFD1_9MICO</name>
<protein>
    <submittedName>
        <fullName evidence="4">Lysophospholipid acyltransferase family protein</fullName>
    </submittedName>
</protein>
<evidence type="ECO:0000259" key="3">
    <source>
        <dbReference type="SMART" id="SM00563"/>
    </source>
</evidence>
<evidence type="ECO:0000256" key="1">
    <source>
        <dbReference type="ARBA" id="ARBA00022679"/>
    </source>
</evidence>